<feature type="region of interest" description="Disordered" evidence="1">
    <location>
        <begin position="95"/>
        <end position="159"/>
    </location>
</feature>
<keyword evidence="3" id="KW-1185">Reference proteome</keyword>
<proteinExistence type="predicted"/>
<evidence type="ECO:0000313" key="2">
    <source>
        <dbReference type="EMBL" id="TYJ55370.1"/>
    </source>
</evidence>
<sequence>MSMALTSSSTPAMLALRYSRRSAIRIARNAPRIIALEQDLPHAESSSAPSRRQFSITAPQKQPQPSPIAQGPKRRRGGKNELIENARKLAAALKAEDSAATIKPEQQQEEKPAKASEADAESGFWDGLLNPSPSSELPKSTGENPTLEDLLSKRPERDPPAPWRTRYPVLYKRLYNSIDSAFVVKQLRKLAPELKIGYISKSINKSQLILKIMDSWGWVEPREAPKPPTTYNEVFDLPPAELFLFLQDQALVEQLATDAGLHLSVVRASQAPSSHFHPLKEGDGDRMVLVARGIDEDLALVKQALEKRRESIIDITFKQQEVFGVKAPVILLRAVSNVAGAYVEVVGDQELEYRITALTSASAQKAKQLLHMTIFRTGQMNQSQPTSYALSPPPQADPTLFETPRPTFEQRYALYPFLPCTNEHLPWDIALSTADKTFFKLGQVKKWQDKPSARSVAHRKENMELRPSLIAGEGEGVFGESVREWGRDGKVSARVGHLVLPVEPADGRTGTWDSPLPGQWPLEMLTNWSSEARGKVNEFIFTPSLSPVITQYPLPGQPTLSRRLRYHSASEPSKVVVFTNTEEHGAGKVRWQEKFAKLVDELEKSAESAEEVEPAVTEQESAVEDVIRELGVAEGEGPLFKREAQVSPEGHVESEQAVDVVDNVEAEELETKATTSNVLTAEYGTIKENNVFLPDRPVDVKLTSTSLRPLLSIPDEITSFFASTHFSAANGATPPSSVDVEGERFDLAWDETVRETRWKKEGVVVKSVEVEEELGMGVVYSEIENEVEGELSEAFWAELADITQDIGPDAAALN</sequence>
<dbReference type="AlphaFoldDB" id="A0A5D3AZA0"/>
<dbReference type="EMBL" id="NIDF01000041">
    <property type="protein sequence ID" value="TYJ55370.1"/>
    <property type="molecule type" value="Genomic_DNA"/>
</dbReference>
<organism evidence="2 3">
    <name type="scientific">Cryptococcus floricola</name>
    <dbReference type="NCBI Taxonomy" id="2591691"/>
    <lineage>
        <taxon>Eukaryota</taxon>
        <taxon>Fungi</taxon>
        <taxon>Dikarya</taxon>
        <taxon>Basidiomycota</taxon>
        <taxon>Agaricomycotina</taxon>
        <taxon>Tremellomycetes</taxon>
        <taxon>Tremellales</taxon>
        <taxon>Cryptococcaceae</taxon>
        <taxon>Cryptococcus</taxon>
    </lineage>
</organism>
<feature type="region of interest" description="Disordered" evidence="1">
    <location>
        <begin position="41"/>
        <end position="77"/>
    </location>
</feature>
<feature type="compositionally biased region" description="Basic and acidic residues" evidence="1">
    <location>
        <begin position="106"/>
        <end position="117"/>
    </location>
</feature>
<dbReference type="Proteomes" id="UP000322245">
    <property type="component" value="Unassembled WGS sequence"/>
</dbReference>
<accession>A0A5D3AZA0</accession>
<reference evidence="2 3" key="1">
    <citation type="submission" date="2017-05" db="EMBL/GenBank/DDBJ databases">
        <title>The Genome Sequence of Tsuchiyaea wingfieldii DSM 27421.</title>
        <authorList>
            <person name="Cuomo C."/>
            <person name="Passer A."/>
            <person name="Billmyre B."/>
            <person name="Heitman J."/>
        </authorList>
    </citation>
    <scope>NUCLEOTIDE SEQUENCE [LARGE SCALE GENOMIC DNA]</scope>
    <source>
        <strain evidence="2 3">DSM 27421</strain>
    </source>
</reference>
<comment type="caution">
    <text evidence="2">The sequence shown here is derived from an EMBL/GenBank/DDBJ whole genome shotgun (WGS) entry which is preliminary data.</text>
</comment>
<feature type="compositionally biased region" description="Polar residues" evidence="1">
    <location>
        <begin position="131"/>
        <end position="144"/>
    </location>
</feature>
<protein>
    <submittedName>
        <fullName evidence="2">Uncharacterized protein</fullName>
    </submittedName>
</protein>
<evidence type="ECO:0000313" key="3">
    <source>
        <dbReference type="Proteomes" id="UP000322245"/>
    </source>
</evidence>
<evidence type="ECO:0000256" key="1">
    <source>
        <dbReference type="SAM" id="MobiDB-lite"/>
    </source>
</evidence>
<gene>
    <name evidence="2" type="ORF">B9479_003985</name>
</gene>
<name>A0A5D3AZA0_9TREE</name>
<feature type="compositionally biased region" description="Polar residues" evidence="1">
    <location>
        <begin position="44"/>
        <end position="63"/>
    </location>
</feature>
<feature type="compositionally biased region" description="Basic and acidic residues" evidence="1">
    <location>
        <begin position="150"/>
        <end position="159"/>
    </location>
</feature>